<evidence type="ECO:0000313" key="6">
    <source>
        <dbReference type="Proteomes" id="UP000265750"/>
    </source>
</evidence>
<dbReference type="InterPro" id="IPR036388">
    <property type="entry name" value="WH-like_DNA-bd_sf"/>
</dbReference>
<evidence type="ECO:0000256" key="1">
    <source>
        <dbReference type="ARBA" id="ARBA00023015"/>
    </source>
</evidence>
<keyword evidence="1" id="KW-0805">Transcription regulation</keyword>
<dbReference type="Gene3D" id="3.40.1410.10">
    <property type="entry name" value="Chorismate lyase-like"/>
    <property type="match status" value="1"/>
</dbReference>
<dbReference type="AlphaFoldDB" id="A0A3A1WS04"/>
<dbReference type="Pfam" id="PF07702">
    <property type="entry name" value="UTRA"/>
    <property type="match status" value="1"/>
</dbReference>
<keyword evidence="3" id="KW-0804">Transcription</keyword>
<dbReference type="InterPro" id="IPR050679">
    <property type="entry name" value="Bact_HTH_transcr_reg"/>
</dbReference>
<keyword evidence="2" id="KW-0238">DNA-binding</keyword>
<dbReference type="SUPFAM" id="SSF46785">
    <property type="entry name" value="Winged helix' DNA-binding domain"/>
    <property type="match status" value="1"/>
</dbReference>
<dbReference type="GO" id="GO:0003700">
    <property type="term" value="F:DNA-binding transcription factor activity"/>
    <property type="evidence" value="ECO:0007669"/>
    <property type="project" value="InterPro"/>
</dbReference>
<dbReference type="SUPFAM" id="SSF64288">
    <property type="entry name" value="Chorismate lyase-like"/>
    <property type="match status" value="1"/>
</dbReference>
<name>A0A3A1WS04_9HYPH</name>
<dbReference type="OrthoDB" id="7173258at2"/>
<evidence type="ECO:0000259" key="4">
    <source>
        <dbReference type="PROSITE" id="PS50949"/>
    </source>
</evidence>
<dbReference type="CDD" id="cd07377">
    <property type="entry name" value="WHTH_GntR"/>
    <property type="match status" value="1"/>
</dbReference>
<accession>A0A3A1WS04</accession>
<dbReference type="InterPro" id="IPR011663">
    <property type="entry name" value="UTRA"/>
</dbReference>
<reference evidence="6" key="1">
    <citation type="submission" date="2018-09" db="EMBL/GenBank/DDBJ databases">
        <authorList>
            <person name="Tuo L."/>
        </authorList>
    </citation>
    <scope>NUCLEOTIDE SEQUENCE [LARGE SCALE GENOMIC DNA]</scope>
    <source>
        <strain evidence="6">M2BS4Y-1</strain>
    </source>
</reference>
<dbReference type="PANTHER" id="PTHR44846:SF1">
    <property type="entry name" value="MANNOSYL-D-GLYCERATE TRANSPORT_METABOLISM SYSTEM REPRESSOR MNGR-RELATED"/>
    <property type="match status" value="1"/>
</dbReference>
<dbReference type="Gene3D" id="1.10.10.10">
    <property type="entry name" value="Winged helix-like DNA-binding domain superfamily/Winged helix DNA-binding domain"/>
    <property type="match status" value="1"/>
</dbReference>
<dbReference type="EMBL" id="QYRN01000001">
    <property type="protein sequence ID" value="RIY03351.1"/>
    <property type="molecule type" value="Genomic_DNA"/>
</dbReference>
<dbReference type="InterPro" id="IPR000524">
    <property type="entry name" value="Tscrpt_reg_HTH_GntR"/>
</dbReference>
<dbReference type="SMART" id="SM00345">
    <property type="entry name" value="HTH_GNTR"/>
    <property type="match status" value="1"/>
</dbReference>
<keyword evidence="6" id="KW-1185">Reference proteome</keyword>
<evidence type="ECO:0000256" key="3">
    <source>
        <dbReference type="ARBA" id="ARBA00023163"/>
    </source>
</evidence>
<gene>
    <name evidence="5" type="ORF">D3218_00865</name>
</gene>
<comment type="caution">
    <text evidence="5">The sequence shown here is derived from an EMBL/GenBank/DDBJ whole genome shotgun (WGS) entry which is preliminary data.</text>
</comment>
<feature type="domain" description="HTH gntR-type" evidence="4">
    <location>
        <begin position="27"/>
        <end position="95"/>
    </location>
</feature>
<protein>
    <submittedName>
        <fullName evidence="5">GntR family transcriptional regulator</fullName>
    </submittedName>
</protein>
<sequence length="255" mass="28281">MQLQWAVIRRIVDRKRPVSLAKPFNTRPLYQQVADEFIARIVSKAWAPGQAIENEAEIARSFGISLGTVRKAFDILTAHNLLERHQGKGTVVADFEGGKMRSRFSNIFDRSGNRVSGEVSVSKVVLGTAPPEAAETLGVNGRTPVLQFERRRTHLGRLFMTEEVFLRVGATAKTMSQEALEGVATARWTGQDLATHKRERATAEPATAADKRNFKLTGDAAVLRLQRIISSYQDRPLELRIGRCHLGGDLVYATS</sequence>
<dbReference type="InterPro" id="IPR028978">
    <property type="entry name" value="Chorismate_lyase_/UTRA_dom_sf"/>
</dbReference>
<evidence type="ECO:0000313" key="5">
    <source>
        <dbReference type="EMBL" id="RIY03351.1"/>
    </source>
</evidence>
<dbReference type="SMART" id="SM00866">
    <property type="entry name" value="UTRA"/>
    <property type="match status" value="1"/>
</dbReference>
<dbReference type="InterPro" id="IPR036390">
    <property type="entry name" value="WH_DNA-bd_sf"/>
</dbReference>
<organism evidence="5 6">
    <name type="scientific">Aureimonas flava</name>
    <dbReference type="NCBI Taxonomy" id="2320271"/>
    <lineage>
        <taxon>Bacteria</taxon>
        <taxon>Pseudomonadati</taxon>
        <taxon>Pseudomonadota</taxon>
        <taxon>Alphaproteobacteria</taxon>
        <taxon>Hyphomicrobiales</taxon>
        <taxon>Aurantimonadaceae</taxon>
        <taxon>Aureimonas</taxon>
    </lineage>
</organism>
<dbReference type="GO" id="GO:0045892">
    <property type="term" value="P:negative regulation of DNA-templated transcription"/>
    <property type="evidence" value="ECO:0007669"/>
    <property type="project" value="TreeGrafter"/>
</dbReference>
<dbReference type="PROSITE" id="PS50949">
    <property type="entry name" value="HTH_GNTR"/>
    <property type="match status" value="1"/>
</dbReference>
<dbReference type="PANTHER" id="PTHR44846">
    <property type="entry name" value="MANNOSYL-D-GLYCERATE TRANSPORT/METABOLISM SYSTEM REPRESSOR MNGR-RELATED"/>
    <property type="match status" value="1"/>
</dbReference>
<evidence type="ECO:0000256" key="2">
    <source>
        <dbReference type="ARBA" id="ARBA00023125"/>
    </source>
</evidence>
<dbReference type="Proteomes" id="UP000265750">
    <property type="component" value="Unassembled WGS sequence"/>
</dbReference>
<dbReference type="Pfam" id="PF00392">
    <property type="entry name" value="GntR"/>
    <property type="match status" value="1"/>
</dbReference>
<dbReference type="GO" id="GO:0003677">
    <property type="term" value="F:DNA binding"/>
    <property type="evidence" value="ECO:0007669"/>
    <property type="project" value="UniProtKB-KW"/>
</dbReference>
<proteinExistence type="predicted"/>